<dbReference type="Pfam" id="PF04610">
    <property type="entry name" value="TrbL"/>
    <property type="match status" value="1"/>
</dbReference>
<organism evidence="6 7">
    <name type="scientific">Taylorella equigenitalis (strain MCE9)</name>
    <dbReference type="NCBI Taxonomy" id="937774"/>
    <lineage>
        <taxon>Bacteria</taxon>
        <taxon>Pseudomonadati</taxon>
        <taxon>Pseudomonadota</taxon>
        <taxon>Betaproteobacteria</taxon>
        <taxon>Burkholderiales</taxon>
        <taxon>Alcaligenaceae</taxon>
        <taxon>Taylorella</taxon>
    </lineage>
</organism>
<keyword evidence="3 5" id="KW-1133">Transmembrane helix</keyword>
<feature type="transmembrane region" description="Helical" evidence="5">
    <location>
        <begin position="167"/>
        <end position="185"/>
    </location>
</feature>
<dbReference type="AlphaFoldDB" id="A0A654KFC8"/>
<feature type="transmembrane region" description="Helical" evidence="5">
    <location>
        <begin position="285"/>
        <end position="304"/>
    </location>
</feature>
<evidence type="ECO:0000313" key="7">
    <source>
        <dbReference type="Proteomes" id="UP000007472"/>
    </source>
</evidence>
<feature type="transmembrane region" description="Helical" evidence="5">
    <location>
        <begin position="249"/>
        <end position="273"/>
    </location>
</feature>
<dbReference type="InterPro" id="IPR007688">
    <property type="entry name" value="Conjugal_tfr_TrbL/VirB6"/>
</dbReference>
<feature type="transmembrane region" description="Helical" evidence="5">
    <location>
        <begin position="136"/>
        <end position="155"/>
    </location>
</feature>
<feature type="transmembrane region" description="Helical" evidence="5">
    <location>
        <begin position="68"/>
        <end position="89"/>
    </location>
</feature>
<sequence>MEFVQRIFDFITTAMSSGLYNRANNIITNVVYAFSMGFTIYMLYVIWDFYQRGVDASLMDFTRKVFGWLLIIAIAFNGPNYQTIATYLYELPESLVGWINGTPMDAKYFTEMVTVINQNISNLQAQQDSAGWATKVLIGISMGIVMLLGYGGLFLTIGMYLIAKASLAVILTLGPIFIGFLLFSNTRQWGMNWISQILNYSITIGLYSIIIVIQQDTMKGLKLTNKVENHWFWGESTAVNLGDIMNFTLAIIAISAILIPVIMSIPSIASALVGGASASSQTGGFGRMAMAGATGAGTGAGAVLSRGAGMALRSANWTSGGTLGKAGNALINSGLAHKAVGVAKATKGFFRDGGGRRLGHKSALEKSRMNNPSN</sequence>
<dbReference type="GO" id="GO:0016020">
    <property type="term" value="C:membrane"/>
    <property type="evidence" value="ECO:0007669"/>
    <property type="project" value="UniProtKB-SubCell"/>
</dbReference>
<dbReference type="Proteomes" id="UP000007472">
    <property type="component" value="Chromosome"/>
</dbReference>
<protein>
    <submittedName>
        <fullName evidence="6">Inner membrane protein of type IV secretion of T-DNA complex, VirB6</fullName>
    </submittedName>
</protein>
<evidence type="ECO:0000256" key="2">
    <source>
        <dbReference type="ARBA" id="ARBA00022692"/>
    </source>
</evidence>
<evidence type="ECO:0000256" key="5">
    <source>
        <dbReference type="SAM" id="Phobius"/>
    </source>
</evidence>
<accession>A0A654KFC8</accession>
<evidence type="ECO:0000256" key="4">
    <source>
        <dbReference type="ARBA" id="ARBA00023136"/>
    </source>
</evidence>
<comment type="subcellular location">
    <subcellularLocation>
        <location evidence="1">Membrane</location>
        <topology evidence="1">Multi-pass membrane protein</topology>
    </subcellularLocation>
</comment>
<feature type="transmembrane region" description="Helical" evidence="5">
    <location>
        <begin position="26"/>
        <end position="47"/>
    </location>
</feature>
<evidence type="ECO:0000256" key="3">
    <source>
        <dbReference type="ARBA" id="ARBA00022989"/>
    </source>
</evidence>
<reference evidence="6 7" key="1">
    <citation type="journal article" date="2011" name="J. Bacteriol.">
        <title>Genome sequence of Taylorella equigenitalis MCE9, the causative agent of contagious equine metritis.</title>
        <authorList>
            <person name="Hebert L."/>
            <person name="Moumen B."/>
            <person name="Duquesne F."/>
            <person name="Breuil M.F."/>
            <person name="Laugier C."/>
            <person name="Batto J.M."/>
            <person name="Renault P."/>
            <person name="Petry S."/>
        </authorList>
    </citation>
    <scope>NUCLEOTIDE SEQUENCE [LARGE SCALE GENOMIC DNA]</scope>
    <source>
        <strain evidence="6 7">MCE9</strain>
    </source>
</reference>
<evidence type="ECO:0000313" key="6">
    <source>
        <dbReference type="EMBL" id="ADU91089.1"/>
    </source>
</evidence>
<feature type="transmembrane region" description="Helical" evidence="5">
    <location>
        <begin position="197"/>
        <end position="213"/>
    </location>
</feature>
<dbReference type="GO" id="GO:0030255">
    <property type="term" value="P:protein secretion by the type IV secretion system"/>
    <property type="evidence" value="ECO:0007669"/>
    <property type="project" value="InterPro"/>
</dbReference>
<dbReference type="KEGG" id="teq:TEQUI_0133"/>
<keyword evidence="2 5" id="KW-0812">Transmembrane</keyword>
<name>A0A654KFC8_TAYEM</name>
<gene>
    <name evidence="6" type="ordered locus">TEQUI_0133</name>
</gene>
<proteinExistence type="predicted"/>
<keyword evidence="4 5" id="KW-0472">Membrane</keyword>
<evidence type="ECO:0000256" key="1">
    <source>
        <dbReference type="ARBA" id="ARBA00004141"/>
    </source>
</evidence>
<dbReference type="EMBL" id="CP002456">
    <property type="protein sequence ID" value="ADU91089.1"/>
    <property type="molecule type" value="Genomic_DNA"/>
</dbReference>